<dbReference type="RefSeq" id="WP_024901252.1">
    <property type="nucleotide sequence ID" value="NZ_CADFGU010000002.1"/>
</dbReference>
<reference evidence="2 3" key="1">
    <citation type="submission" date="2015-03" db="EMBL/GenBank/DDBJ databases">
        <title>Draft Genome Sequence of Burkholderia andropogonis type strain ICMP2807, isolated from Sorghum bicolor.</title>
        <authorList>
            <person name="Lopes-Santos L."/>
            <person name="Castro D.B."/>
            <person name="Ottoboni L.M."/>
            <person name="Park D."/>
            <person name="Weirc B.S."/>
            <person name="Destefano S.A."/>
        </authorList>
    </citation>
    <scope>NUCLEOTIDE SEQUENCE [LARGE SCALE GENOMIC DNA]</scope>
    <source>
        <strain evidence="2 3">ICMP2807</strain>
    </source>
</reference>
<keyword evidence="3" id="KW-1185">Reference proteome</keyword>
<organism evidence="2 3">
    <name type="scientific">Robbsia andropogonis</name>
    <dbReference type="NCBI Taxonomy" id="28092"/>
    <lineage>
        <taxon>Bacteria</taxon>
        <taxon>Pseudomonadati</taxon>
        <taxon>Pseudomonadota</taxon>
        <taxon>Betaproteobacteria</taxon>
        <taxon>Burkholderiales</taxon>
        <taxon>Burkholderiaceae</taxon>
        <taxon>Robbsia</taxon>
    </lineage>
</organism>
<evidence type="ECO:0000313" key="3">
    <source>
        <dbReference type="Proteomes" id="UP000033618"/>
    </source>
</evidence>
<dbReference type="HAMAP" id="MF_00720">
    <property type="entry name" value="PriB"/>
    <property type="match status" value="1"/>
</dbReference>
<dbReference type="Gene3D" id="2.40.50.140">
    <property type="entry name" value="Nucleic acid-binding proteins"/>
    <property type="match status" value="1"/>
</dbReference>
<comment type="subunit">
    <text evidence="1">Homodimer. Interacts with PriA and DnaT. Component of the replication restart primosome. Primosome assembly occurs via a 'hand-off' mechanism. PriA binds to replication forks, subsequently PriB then DnaT bind; DnaT then displaces ssDNA to generate the helicase loading substrate.</text>
</comment>
<dbReference type="OrthoDB" id="5296916at2"/>
<dbReference type="AlphaFoldDB" id="A0A0F5JYE0"/>
<sequence length="97" mass="10758">MNRLQLDGTVLERGTLRYTPAGVPVLDLKLHCVSEVEEAGFSRRVEVVVPARVAGGLTDALQRLALDRSMRFAGFLAPLKQQSRTLIFHITDLQDIV</sequence>
<keyword evidence="1" id="KW-0639">Primosome</keyword>
<accession>A0A0F5JYE0</accession>
<name>A0A0F5JYE0_9BURK</name>
<dbReference type="PIRSF" id="PIRSF003135">
    <property type="entry name" value="Primosomal_n"/>
    <property type="match status" value="1"/>
</dbReference>
<dbReference type="GO" id="GO:0006269">
    <property type="term" value="P:DNA replication, synthesis of primer"/>
    <property type="evidence" value="ECO:0007669"/>
    <property type="project" value="UniProtKB-KW"/>
</dbReference>
<keyword evidence="1" id="KW-0238">DNA-binding</keyword>
<dbReference type="Pfam" id="PF22657">
    <property type="entry name" value="SSB_1"/>
    <property type="match status" value="1"/>
</dbReference>
<comment type="caution">
    <text evidence="2">The sequence shown here is derived from an EMBL/GenBank/DDBJ whole genome shotgun (WGS) entry which is preliminary data.</text>
</comment>
<dbReference type="InterPro" id="IPR012340">
    <property type="entry name" value="NA-bd_OB-fold"/>
</dbReference>
<dbReference type="Proteomes" id="UP000033618">
    <property type="component" value="Unassembled WGS sequence"/>
</dbReference>
<comment type="similarity">
    <text evidence="1">Belongs to the PriB family.</text>
</comment>
<dbReference type="InterPro" id="IPR023646">
    <property type="entry name" value="Prisomal_replication_PriB"/>
</dbReference>
<gene>
    <name evidence="1" type="primary">priB</name>
    <name evidence="2" type="ORF">WM40_16150</name>
</gene>
<keyword evidence="1" id="KW-0235">DNA replication</keyword>
<proteinExistence type="inferred from homology"/>
<dbReference type="GO" id="GO:0003697">
    <property type="term" value="F:single-stranded DNA binding"/>
    <property type="evidence" value="ECO:0007669"/>
    <property type="project" value="UniProtKB-UniRule"/>
</dbReference>
<dbReference type="NCBIfam" id="TIGR04418">
    <property type="entry name" value="PriB_gamma"/>
    <property type="match status" value="1"/>
</dbReference>
<evidence type="ECO:0000256" key="1">
    <source>
        <dbReference type="HAMAP-Rule" id="MF_00720"/>
    </source>
</evidence>
<dbReference type="PATRIC" id="fig|28092.6.peg.3807"/>
<comment type="function">
    <text evidence="1">Involved in the restart of stalled replication forks, which reloads the replicative helicase on sites other than the origin of replication; the PriA-PriB pathway is the major replication restart pathway. During primosome assembly it facilitates complex formation between PriA and DnaT on DNA; stabilizes PriA on DNA. Stimulates the DNA unwinding activity of PriA helicase.</text>
</comment>
<dbReference type="STRING" id="28092.WM40_16150"/>
<dbReference type="GO" id="GO:1990077">
    <property type="term" value="C:primosome complex"/>
    <property type="evidence" value="ECO:0007669"/>
    <property type="project" value="UniProtKB-UniRule"/>
</dbReference>
<dbReference type="SUPFAM" id="SSF50249">
    <property type="entry name" value="Nucleic acid-binding proteins"/>
    <property type="match status" value="1"/>
</dbReference>
<protein>
    <recommendedName>
        <fullName evidence="1">Replication restart protein PriB</fullName>
    </recommendedName>
</protein>
<evidence type="ECO:0000313" key="2">
    <source>
        <dbReference type="EMBL" id="KKB62629.1"/>
    </source>
</evidence>
<dbReference type="EMBL" id="LAQU01000017">
    <property type="protein sequence ID" value="KKB62629.1"/>
    <property type="molecule type" value="Genomic_DNA"/>
</dbReference>